<name>A0A2A6E080_9BACL</name>
<proteinExistence type="predicted"/>
<dbReference type="Pfam" id="PF14620">
    <property type="entry name" value="YPEB_PepSY1-2"/>
    <property type="match status" value="1"/>
</dbReference>
<protein>
    <submittedName>
        <fullName evidence="3">Germination protein YpeB</fullName>
    </submittedName>
</protein>
<feature type="domain" description="Sporulation protein YpeB PepSY1 and PepSY2" evidence="1">
    <location>
        <begin position="186"/>
        <end position="371"/>
    </location>
</feature>
<dbReference type="NCBIfam" id="TIGR02889">
    <property type="entry name" value="spore_YpeB"/>
    <property type="match status" value="1"/>
</dbReference>
<dbReference type="Proteomes" id="UP000243688">
    <property type="component" value="Unassembled WGS sequence"/>
</dbReference>
<dbReference type="Pfam" id="PF20769">
    <property type="entry name" value="YPEB_N"/>
    <property type="match status" value="1"/>
</dbReference>
<gene>
    <name evidence="3" type="ORF">BLM47_08425</name>
</gene>
<reference evidence="3 4" key="1">
    <citation type="submission" date="2016-12" db="EMBL/GenBank/DDBJ databases">
        <title>Candidatus Reconcilibacillus cellulovorans genome.</title>
        <authorList>
            <person name="Kolinko S."/>
            <person name="Wu Y.-W."/>
            <person name="Tachea F."/>
            <person name="Denzel E."/>
            <person name="Hiras J."/>
            <person name="Baecker N."/>
            <person name="Chan L.J."/>
            <person name="Eichorst S.A."/>
            <person name="Frey D."/>
            <person name="Adams P.D."/>
            <person name="Pray T."/>
            <person name="Tanjore D."/>
            <person name="Petzold C.J."/>
            <person name="Gladden J.M."/>
            <person name="Simmons B.A."/>
            <person name="Singer S.W."/>
        </authorList>
    </citation>
    <scope>NUCLEOTIDE SEQUENCE [LARGE SCALE GENOMIC DNA]</scope>
    <source>
        <strain evidence="3">JTherm</strain>
    </source>
</reference>
<accession>A0A2A6E080</accession>
<dbReference type="EMBL" id="MOXJ01000018">
    <property type="protein sequence ID" value="PDO10157.1"/>
    <property type="molecule type" value="Genomic_DNA"/>
</dbReference>
<dbReference type="GO" id="GO:0009847">
    <property type="term" value="P:spore germination"/>
    <property type="evidence" value="ECO:0007669"/>
    <property type="project" value="InterPro"/>
</dbReference>
<evidence type="ECO:0000313" key="3">
    <source>
        <dbReference type="EMBL" id="PDO10157.1"/>
    </source>
</evidence>
<dbReference type="AlphaFoldDB" id="A0A2A6E080"/>
<dbReference type="InterPro" id="IPR014239">
    <property type="entry name" value="YpeB_PepSY1-2"/>
</dbReference>
<dbReference type="InterPro" id="IPR048402">
    <property type="entry name" value="YpeB_N"/>
</dbReference>
<feature type="domain" description="Sporulation protein YpeB N-terminal" evidence="2">
    <location>
        <begin position="33"/>
        <end position="169"/>
    </location>
</feature>
<sequence>MDRYRRWSAVLLPVVAVLLVAVWGWGYRADKLKTALLLKAENQYQLSFHELGHDLDRLHTELGNALAVHANSHSYQKRCLINIWRLTSQAQSEVGRLPLAMLPVQQTDEFLARVARFAYDRAIRDFDREPLSDGERRTLEQLYKQSGQIRDRIRELQENVITGRWRWVDLEKALAANPDLSQNAIADGFKALDRQVREFSSVDLGPASKSFEPRTLNALAGPEVSADDIRRKAARFLQMAENEASALEVVENGPVDGFRTYTVTRRSSDGVEMLDYTRKGGQLIRYLHDRPIGDRTLSGEEAGEIAWRALEENGFSEVAPVSYDEYDNVAVFTYAAERGGVVYYPERLTARVALDNGELVGLEAVDWLTEKKGDVPAAPVLSREEAAKLLHPEFRVQTARLAVIRNESGQDVLCHEFDGVIQGMRMRVFLNASTGVEEKVEAVKA</sequence>
<evidence type="ECO:0000259" key="2">
    <source>
        <dbReference type="Pfam" id="PF20769"/>
    </source>
</evidence>
<comment type="caution">
    <text evidence="3">The sequence shown here is derived from an EMBL/GenBank/DDBJ whole genome shotgun (WGS) entry which is preliminary data.</text>
</comment>
<evidence type="ECO:0000313" key="4">
    <source>
        <dbReference type="Proteomes" id="UP000243688"/>
    </source>
</evidence>
<evidence type="ECO:0000259" key="1">
    <source>
        <dbReference type="Pfam" id="PF14620"/>
    </source>
</evidence>
<organism evidence="3 4">
    <name type="scientific">Candidatus Reconcilbacillus cellulovorans</name>
    <dbReference type="NCBI Taxonomy" id="1906605"/>
    <lineage>
        <taxon>Bacteria</taxon>
        <taxon>Bacillati</taxon>
        <taxon>Bacillota</taxon>
        <taxon>Bacilli</taxon>
        <taxon>Bacillales</taxon>
        <taxon>Paenibacillaceae</taxon>
        <taxon>Candidatus Reconcilbacillus</taxon>
    </lineage>
</organism>